<feature type="compositionally biased region" description="Basic and acidic residues" evidence="1">
    <location>
        <begin position="159"/>
        <end position="173"/>
    </location>
</feature>
<feature type="region of interest" description="Disordered" evidence="1">
    <location>
        <begin position="245"/>
        <end position="272"/>
    </location>
</feature>
<feature type="compositionally biased region" description="Low complexity" evidence="1">
    <location>
        <begin position="125"/>
        <end position="147"/>
    </location>
</feature>
<gene>
    <name evidence="2" type="ORF">C5167_011181</name>
</gene>
<protein>
    <submittedName>
        <fullName evidence="2">Uncharacterized protein</fullName>
    </submittedName>
</protein>
<accession>A0A4Y7K569</accession>
<dbReference type="PANTHER" id="PTHR37187:SF7">
    <property type="entry name" value="EXPRESSED PROTEIN"/>
    <property type="match status" value="1"/>
</dbReference>
<keyword evidence="3" id="KW-1185">Reference proteome</keyword>
<feature type="compositionally biased region" description="Basic and acidic residues" evidence="1">
    <location>
        <begin position="57"/>
        <end position="75"/>
    </location>
</feature>
<evidence type="ECO:0000313" key="3">
    <source>
        <dbReference type="Proteomes" id="UP000316621"/>
    </source>
</evidence>
<feature type="region of interest" description="Disordered" evidence="1">
    <location>
        <begin position="103"/>
        <end position="185"/>
    </location>
</feature>
<dbReference type="STRING" id="3469.A0A4Y7K569"/>
<evidence type="ECO:0000313" key="2">
    <source>
        <dbReference type="EMBL" id="RZC67492.1"/>
    </source>
</evidence>
<dbReference type="PANTHER" id="PTHR37187">
    <property type="entry name" value="EXPRESSED PROTEIN"/>
    <property type="match status" value="1"/>
</dbReference>
<feature type="compositionally biased region" description="Basic and acidic residues" evidence="1">
    <location>
        <begin position="245"/>
        <end position="254"/>
    </location>
</feature>
<dbReference type="OrthoDB" id="1926326at2759"/>
<feature type="region of interest" description="Disordered" evidence="1">
    <location>
        <begin position="1"/>
        <end position="81"/>
    </location>
</feature>
<dbReference type="Gramene" id="RZC67492">
    <property type="protein sequence ID" value="RZC67492"/>
    <property type="gene ID" value="C5167_011181"/>
</dbReference>
<reference evidence="2 3" key="1">
    <citation type="journal article" date="2018" name="Science">
        <title>The opium poppy genome and morphinan production.</title>
        <authorList>
            <person name="Guo L."/>
            <person name="Winzer T."/>
            <person name="Yang X."/>
            <person name="Li Y."/>
            <person name="Ning Z."/>
            <person name="He Z."/>
            <person name="Teodor R."/>
            <person name="Lu Y."/>
            <person name="Bowser T.A."/>
            <person name="Graham I.A."/>
            <person name="Ye K."/>
        </authorList>
    </citation>
    <scope>NUCLEOTIDE SEQUENCE [LARGE SCALE GENOMIC DNA]</scope>
    <source>
        <strain evidence="3">cv. HN1</strain>
        <tissue evidence="2">Leaves</tissue>
    </source>
</reference>
<evidence type="ECO:0000256" key="1">
    <source>
        <dbReference type="SAM" id="MobiDB-lite"/>
    </source>
</evidence>
<feature type="compositionally biased region" description="Basic residues" evidence="1">
    <location>
        <begin position="1"/>
        <end position="12"/>
    </location>
</feature>
<name>A0A4Y7K569_PAPSO</name>
<feature type="compositionally biased region" description="Basic and acidic residues" evidence="1">
    <location>
        <begin position="103"/>
        <end position="112"/>
    </location>
</feature>
<dbReference type="Proteomes" id="UP000316621">
    <property type="component" value="Chromosome 6"/>
</dbReference>
<organism evidence="2 3">
    <name type="scientific">Papaver somniferum</name>
    <name type="common">Opium poppy</name>
    <dbReference type="NCBI Taxonomy" id="3469"/>
    <lineage>
        <taxon>Eukaryota</taxon>
        <taxon>Viridiplantae</taxon>
        <taxon>Streptophyta</taxon>
        <taxon>Embryophyta</taxon>
        <taxon>Tracheophyta</taxon>
        <taxon>Spermatophyta</taxon>
        <taxon>Magnoliopsida</taxon>
        <taxon>Ranunculales</taxon>
        <taxon>Papaveraceae</taxon>
        <taxon>Papaveroideae</taxon>
        <taxon>Papaver</taxon>
    </lineage>
</organism>
<sequence length="288" mass="31810">MPKGSKKRRAERRKKETGIQTPPNGTEDPKSNYEKDIVEDVSSYTTTTTTGSSNQDLGHDEQEESKARLVDTGESKEDEEVNQIIFSKDIKLEDHEEEKIVVIEGDYSDKNSRIIPIDSIKQSDFDSSSDGNSSRSGSGSSSSGGNSSDEESSLQTNPVDKKQDEIEMNKEEDYCNLVTDSSPPQYDQIEQEKVISFLTEDVTVKGSSAVKEALAEESSLNDFQSKDMLPTSDDLITEISNGVDEHHQEIHDVSDTQDQQVAPAPPPLQPTSWKGCCGLFDVFMGSNR</sequence>
<dbReference type="EMBL" id="CM010720">
    <property type="protein sequence ID" value="RZC67492.1"/>
    <property type="molecule type" value="Genomic_DNA"/>
</dbReference>
<feature type="compositionally biased region" description="Basic and acidic residues" evidence="1">
    <location>
        <begin position="27"/>
        <end position="38"/>
    </location>
</feature>
<proteinExistence type="predicted"/>
<dbReference type="AlphaFoldDB" id="A0A4Y7K569"/>